<dbReference type="KEGG" id="kpin:30174358"/>
<feature type="binding site" description="axial binding residue" evidence="9">
    <location>
        <position position="297"/>
    </location>
    <ligand>
        <name>heme</name>
        <dbReference type="ChEBI" id="CHEBI:30413"/>
    </ligand>
    <ligandPart>
        <name>Fe</name>
        <dbReference type="ChEBI" id="CHEBI:18248"/>
    </ligandPart>
</feature>
<evidence type="ECO:0000256" key="7">
    <source>
        <dbReference type="ARBA" id="ARBA00023004"/>
    </source>
</evidence>
<dbReference type="GO" id="GO:0004497">
    <property type="term" value="F:monooxygenase activity"/>
    <property type="evidence" value="ECO:0007669"/>
    <property type="project" value="UniProtKB-KW"/>
</dbReference>
<evidence type="ECO:0000256" key="3">
    <source>
        <dbReference type="ARBA" id="ARBA00010617"/>
    </source>
</evidence>
<dbReference type="SUPFAM" id="SSF48264">
    <property type="entry name" value="Cytochrome P450"/>
    <property type="match status" value="1"/>
</dbReference>
<evidence type="ECO:0000256" key="10">
    <source>
        <dbReference type="RuleBase" id="RU000461"/>
    </source>
</evidence>
<dbReference type="InterPro" id="IPR001128">
    <property type="entry name" value="Cyt_P450"/>
</dbReference>
<gene>
    <name evidence="11" type="ORF">I206_107654</name>
</gene>
<dbReference type="InterPro" id="IPR017972">
    <property type="entry name" value="Cyt_P450_CS"/>
</dbReference>
<evidence type="ECO:0000256" key="5">
    <source>
        <dbReference type="ARBA" id="ARBA00022723"/>
    </source>
</evidence>
<keyword evidence="12" id="KW-1185">Reference proteome</keyword>
<dbReference type="InterPro" id="IPR036396">
    <property type="entry name" value="Cyt_P450_sf"/>
</dbReference>
<dbReference type="InterPro" id="IPR002401">
    <property type="entry name" value="Cyt_P450_E_grp-I"/>
</dbReference>
<protein>
    <recommendedName>
        <fullName evidence="13">Cytochrome P450</fullName>
    </recommendedName>
</protein>
<keyword evidence="6 10" id="KW-0560">Oxidoreductase</keyword>
<dbReference type="Proteomes" id="UP000094020">
    <property type="component" value="Chromosome 11"/>
</dbReference>
<dbReference type="AlphaFoldDB" id="A0AAJ8LDL8"/>
<evidence type="ECO:0000256" key="6">
    <source>
        <dbReference type="ARBA" id="ARBA00023002"/>
    </source>
</evidence>
<evidence type="ECO:0000256" key="2">
    <source>
        <dbReference type="ARBA" id="ARBA00005179"/>
    </source>
</evidence>
<dbReference type="GO" id="GO:0020037">
    <property type="term" value="F:heme binding"/>
    <property type="evidence" value="ECO:0007669"/>
    <property type="project" value="InterPro"/>
</dbReference>
<dbReference type="PANTHER" id="PTHR24305">
    <property type="entry name" value="CYTOCHROME P450"/>
    <property type="match status" value="1"/>
</dbReference>
<evidence type="ECO:0000313" key="11">
    <source>
        <dbReference type="EMBL" id="WWC73682.1"/>
    </source>
</evidence>
<name>A0AAJ8LDL8_9TREE</name>
<proteinExistence type="inferred from homology"/>
<dbReference type="PROSITE" id="PS00086">
    <property type="entry name" value="CYTOCHROME_P450"/>
    <property type="match status" value="1"/>
</dbReference>
<organism evidence="11 12">
    <name type="scientific">Kwoniella pini CBS 10737</name>
    <dbReference type="NCBI Taxonomy" id="1296096"/>
    <lineage>
        <taxon>Eukaryota</taxon>
        <taxon>Fungi</taxon>
        <taxon>Dikarya</taxon>
        <taxon>Basidiomycota</taxon>
        <taxon>Agaricomycotina</taxon>
        <taxon>Tremellomycetes</taxon>
        <taxon>Tremellales</taxon>
        <taxon>Cryptococcaceae</taxon>
        <taxon>Kwoniella</taxon>
    </lineage>
</organism>
<dbReference type="EMBL" id="CP144529">
    <property type="protein sequence ID" value="WWC73682.1"/>
    <property type="molecule type" value="Genomic_DNA"/>
</dbReference>
<comment type="similarity">
    <text evidence="3 10">Belongs to the cytochrome P450 family.</text>
</comment>
<evidence type="ECO:0000313" key="12">
    <source>
        <dbReference type="Proteomes" id="UP000094020"/>
    </source>
</evidence>
<dbReference type="Pfam" id="PF00067">
    <property type="entry name" value="p450"/>
    <property type="match status" value="1"/>
</dbReference>
<evidence type="ECO:0000256" key="1">
    <source>
        <dbReference type="ARBA" id="ARBA00001971"/>
    </source>
</evidence>
<dbReference type="RefSeq" id="XP_070059662.1">
    <property type="nucleotide sequence ID" value="XM_070203561.1"/>
</dbReference>
<dbReference type="InterPro" id="IPR050121">
    <property type="entry name" value="Cytochrome_P450_monoxygenase"/>
</dbReference>
<keyword evidence="4 9" id="KW-0349">Heme</keyword>
<keyword evidence="7 9" id="KW-0408">Iron</keyword>
<keyword evidence="5 9" id="KW-0479">Metal-binding</keyword>
<comment type="cofactor">
    <cofactor evidence="1 9">
        <name>heme</name>
        <dbReference type="ChEBI" id="CHEBI:30413"/>
    </cofactor>
</comment>
<dbReference type="PANTHER" id="PTHR24305:SF166">
    <property type="entry name" value="CYTOCHROME P450 12A4, MITOCHONDRIAL-RELATED"/>
    <property type="match status" value="1"/>
</dbReference>
<evidence type="ECO:0000256" key="4">
    <source>
        <dbReference type="ARBA" id="ARBA00022617"/>
    </source>
</evidence>
<keyword evidence="8 10" id="KW-0503">Monooxygenase</keyword>
<dbReference type="GO" id="GO:0005506">
    <property type="term" value="F:iron ion binding"/>
    <property type="evidence" value="ECO:0007669"/>
    <property type="project" value="InterPro"/>
</dbReference>
<dbReference type="PRINTS" id="PR00463">
    <property type="entry name" value="EP450I"/>
</dbReference>
<sequence>MAIKNVKESLIRITLLVIGRKGLGRNWPWSMINTEGYSLPFEESLFTVEQSVLFQILLPAWIMRIVPVHRLQRYWRARVSFLQHLDQMYMNKRTELEATQTSALNGEDQAPTDLLGALVHSQLNSEQEARLQGGDEKVAGLTKSEIIGNMCTAGHETSGHTLGFAVAYLALYPEWQDEVRKEIMAACGAGEPAYKEMRNLPLTLAVCLETLRLRDIVSTVMRKAIVDIEVPYTTWDSTGIVTRRTHLVKKGSFFVIDSAATSLNPHFWGSDSLEFNPRRHLETTPPYVSFSLGARQCLGKRFAEVEMTSFISGIFYQYSIIPVKLHEQETWQEMKARMIDSATEEISFTPGKFGVRLQSRLESE</sequence>
<accession>A0AAJ8LDL8</accession>
<reference evidence="11" key="2">
    <citation type="submission" date="2024-02" db="EMBL/GenBank/DDBJ databases">
        <title>Comparative genomics of Cryptococcus and Kwoniella reveals pathogenesis evolution and contrasting modes of karyotype evolution via chromosome fusion or intercentromeric recombination.</title>
        <authorList>
            <person name="Coelho M.A."/>
            <person name="David-Palma M."/>
            <person name="Shea T."/>
            <person name="Bowers K."/>
            <person name="McGinley-Smith S."/>
            <person name="Mohammad A.W."/>
            <person name="Gnirke A."/>
            <person name="Yurkov A.M."/>
            <person name="Nowrousian M."/>
            <person name="Sun S."/>
            <person name="Cuomo C.A."/>
            <person name="Heitman J."/>
        </authorList>
    </citation>
    <scope>NUCLEOTIDE SEQUENCE</scope>
    <source>
        <strain evidence="11">CBS 10737</strain>
    </source>
</reference>
<evidence type="ECO:0000256" key="9">
    <source>
        <dbReference type="PIRSR" id="PIRSR602401-1"/>
    </source>
</evidence>
<dbReference type="Gene3D" id="1.10.630.10">
    <property type="entry name" value="Cytochrome P450"/>
    <property type="match status" value="1"/>
</dbReference>
<reference evidence="11" key="1">
    <citation type="submission" date="2013-07" db="EMBL/GenBank/DDBJ databases">
        <authorList>
            <consortium name="The Broad Institute Genome Sequencing Platform"/>
            <person name="Cuomo C."/>
            <person name="Litvintseva A."/>
            <person name="Chen Y."/>
            <person name="Heitman J."/>
            <person name="Sun S."/>
            <person name="Springer D."/>
            <person name="Dromer F."/>
            <person name="Young S.K."/>
            <person name="Zeng Q."/>
            <person name="Gargeya S."/>
            <person name="Fitzgerald M."/>
            <person name="Abouelleil A."/>
            <person name="Alvarado L."/>
            <person name="Berlin A.M."/>
            <person name="Chapman S.B."/>
            <person name="Dewar J."/>
            <person name="Goldberg J."/>
            <person name="Griggs A."/>
            <person name="Gujja S."/>
            <person name="Hansen M."/>
            <person name="Howarth C."/>
            <person name="Imamovic A."/>
            <person name="Larimer J."/>
            <person name="McCowan C."/>
            <person name="Murphy C."/>
            <person name="Pearson M."/>
            <person name="Priest M."/>
            <person name="Roberts A."/>
            <person name="Saif S."/>
            <person name="Shea T."/>
            <person name="Sykes S."/>
            <person name="Wortman J."/>
            <person name="Nusbaum C."/>
            <person name="Birren B."/>
        </authorList>
    </citation>
    <scope>NUCLEOTIDE SEQUENCE</scope>
    <source>
        <strain evidence="11">CBS 10737</strain>
    </source>
</reference>
<evidence type="ECO:0000256" key="8">
    <source>
        <dbReference type="ARBA" id="ARBA00023033"/>
    </source>
</evidence>
<comment type="pathway">
    <text evidence="2">Secondary metabolite biosynthesis.</text>
</comment>
<dbReference type="GO" id="GO:0016705">
    <property type="term" value="F:oxidoreductase activity, acting on paired donors, with incorporation or reduction of molecular oxygen"/>
    <property type="evidence" value="ECO:0007669"/>
    <property type="project" value="InterPro"/>
</dbReference>
<evidence type="ECO:0008006" key="13">
    <source>
        <dbReference type="Google" id="ProtNLM"/>
    </source>
</evidence>
<dbReference type="PRINTS" id="PR00385">
    <property type="entry name" value="P450"/>
</dbReference>
<dbReference type="GeneID" id="30174358"/>